<dbReference type="Proteomes" id="UP001169069">
    <property type="component" value="Unassembled WGS sequence"/>
</dbReference>
<organism evidence="3 4">
    <name type="scientific">Sulfurovum zhangzhouensis</name>
    <dbReference type="NCBI Taxonomy" id="3019067"/>
    <lineage>
        <taxon>Bacteria</taxon>
        <taxon>Pseudomonadati</taxon>
        <taxon>Campylobacterota</taxon>
        <taxon>Epsilonproteobacteria</taxon>
        <taxon>Campylobacterales</taxon>
        <taxon>Sulfurovaceae</taxon>
        <taxon>Sulfurovum</taxon>
    </lineage>
</organism>
<feature type="signal peptide" evidence="1">
    <location>
        <begin position="1"/>
        <end position="18"/>
    </location>
</feature>
<reference evidence="3" key="1">
    <citation type="submission" date="2023-01" db="EMBL/GenBank/DDBJ databases">
        <title>Sulfurovum sp. zt1-1 genome assembly.</title>
        <authorList>
            <person name="Wang J."/>
        </authorList>
    </citation>
    <scope>NUCLEOTIDE SEQUENCE</scope>
    <source>
        <strain evidence="3">Zt1-1</strain>
    </source>
</reference>
<sequence>MKFRLLLAVLTAAVTLYAGQYDKVKITPDMSYVYIYHKGKAVKVHRIQDTKHKLTGEYAKTYRPGQYIQPINLKNGVQTIGEVEVLKFMKAKVNEQQGMLIDVRDREHYKKESIPSAVNIPAKIRQNDIAMNKIFKSLGMEQRDDGSWDASRAMDLVIYCDGIWCKKSTEMIGTLLDRGYPAEKISYYRGGFQMWKILGFTTVRN</sequence>
<keyword evidence="4" id="KW-1185">Reference proteome</keyword>
<evidence type="ECO:0000313" key="4">
    <source>
        <dbReference type="Proteomes" id="UP001169069"/>
    </source>
</evidence>
<dbReference type="Gene3D" id="3.40.250.10">
    <property type="entry name" value="Rhodanese-like domain"/>
    <property type="match status" value="1"/>
</dbReference>
<dbReference type="CDD" id="cd00158">
    <property type="entry name" value="RHOD"/>
    <property type="match status" value="1"/>
</dbReference>
<evidence type="ECO:0000313" key="3">
    <source>
        <dbReference type="EMBL" id="MDM5271255.1"/>
    </source>
</evidence>
<feature type="chain" id="PRO_5046354461" evidence="1">
    <location>
        <begin position="19"/>
        <end position="205"/>
    </location>
</feature>
<protein>
    <submittedName>
        <fullName evidence="3">Rhodanese-like domain-containing protein</fullName>
    </submittedName>
</protein>
<name>A0ABT7QWQ6_9BACT</name>
<dbReference type="RefSeq" id="WP_289412599.1">
    <property type="nucleotide sequence ID" value="NZ_JAQIBD010000001.1"/>
</dbReference>
<feature type="domain" description="Rhodanese" evidence="2">
    <location>
        <begin position="94"/>
        <end position="204"/>
    </location>
</feature>
<accession>A0ABT7QWQ6</accession>
<evidence type="ECO:0000259" key="2">
    <source>
        <dbReference type="PROSITE" id="PS50206"/>
    </source>
</evidence>
<dbReference type="InterPro" id="IPR001763">
    <property type="entry name" value="Rhodanese-like_dom"/>
</dbReference>
<dbReference type="EMBL" id="JAQIBD010000001">
    <property type="protein sequence ID" value="MDM5271255.1"/>
    <property type="molecule type" value="Genomic_DNA"/>
</dbReference>
<evidence type="ECO:0000256" key="1">
    <source>
        <dbReference type="SAM" id="SignalP"/>
    </source>
</evidence>
<dbReference type="PROSITE" id="PS50206">
    <property type="entry name" value="RHODANESE_3"/>
    <property type="match status" value="1"/>
</dbReference>
<dbReference type="InterPro" id="IPR036873">
    <property type="entry name" value="Rhodanese-like_dom_sf"/>
</dbReference>
<dbReference type="Pfam" id="PF00581">
    <property type="entry name" value="Rhodanese"/>
    <property type="match status" value="1"/>
</dbReference>
<keyword evidence="1" id="KW-0732">Signal</keyword>
<gene>
    <name evidence="3" type="ORF">PGH07_03615</name>
</gene>
<dbReference type="SUPFAM" id="SSF52821">
    <property type="entry name" value="Rhodanese/Cell cycle control phosphatase"/>
    <property type="match status" value="1"/>
</dbReference>
<comment type="caution">
    <text evidence="3">The sequence shown here is derived from an EMBL/GenBank/DDBJ whole genome shotgun (WGS) entry which is preliminary data.</text>
</comment>
<proteinExistence type="predicted"/>
<dbReference type="SMART" id="SM00450">
    <property type="entry name" value="RHOD"/>
    <property type="match status" value="1"/>
</dbReference>